<dbReference type="AlphaFoldDB" id="A0AAD5SDL4"/>
<evidence type="ECO:0000313" key="5">
    <source>
        <dbReference type="Proteomes" id="UP001212841"/>
    </source>
</evidence>
<evidence type="ECO:0000256" key="1">
    <source>
        <dbReference type="ARBA" id="ARBA00022679"/>
    </source>
</evidence>
<comment type="caution">
    <text evidence="4">The sequence shown here is derived from an EMBL/GenBank/DDBJ whole genome shotgun (WGS) entry which is preliminary data.</text>
</comment>
<protein>
    <submittedName>
        <fullName evidence="4">N-alpha-acetyltransferase 50</fullName>
    </submittedName>
</protein>
<accession>A0AAD5SDL4</accession>
<keyword evidence="2" id="KW-0012">Acyltransferase</keyword>
<dbReference type="InterPro" id="IPR016181">
    <property type="entry name" value="Acyl_CoA_acyltransferase"/>
</dbReference>
<dbReference type="SUPFAM" id="SSF55729">
    <property type="entry name" value="Acyl-CoA N-acyltransferases (Nat)"/>
    <property type="match status" value="1"/>
</dbReference>
<gene>
    <name evidence="4" type="primary">NAA50</name>
    <name evidence="4" type="ORF">HK097_007085</name>
</gene>
<dbReference type="PANTHER" id="PTHR42919:SF8">
    <property type="entry name" value="N-ALPHA-ACETYLTRANSFERASE 50"/>
    <property type="match status" value="1"/>
</dbReference>
<evidence type="ECO:0000313" key="4">
    <source>
        <dbReference type="EMBL" id="KAJ3051897.1"/>
    </source>
</evidence>
<dbReference type="InterPro" id="IPR000182">
    <property type="entry name" value="GNAT_dom"/>
</dbReference>
<dbReference type="Gene3D" id="3.40.630.30">
    <property type="match status" value="1"/>
</dbReference>
<name>A0AAD5SDL4_9FUNG</name>
<dbReference type="EMBL" id="JADGJD010000346">
    <property type="protein sequence ID" value="KAJ3051897.1"/>
    <property type="molecule type" value="Genomic_DNA"/>
</dbReference>
<proteinExistence type="predicted"/>
<dbReference type="GO" id="GO:0007064">
    <property type="term" value="P:mitotic sister chromatid cohesion"/>
    <property type="evidence" value="ECO:0007669"/>
    <property type="project" value="TreeGrafter"/>
</dbReference>
<dbReference type="PANTHER" id="PTHR42919">
    <property type="entry name" value="N-ALPHA-ACETYLTRANSFERASE"/>
    <property type="match status" value="1"/>
</dbReference>
<keyword evidence="5" id="KW-1185">Reference proteome</keyword>
<evidence type="ECO:0000256" key="2">
    <source>
        <dbReference type="ARBA" id="ARBA00023315"/>
    </source>
</evidence>
<dbReference type="InterPro" id="IPR051556">
    <property type="entry name" value="N-term/lysine_N-AcTrnsfr"/>
</dbReference>
<dbReference type="GO" id="GO:0031415">
    <property type="term" value="C:NatA complex"/>
    <property type="evidence" value="ECO:0007669"/>
    <property type="project" value="TreeGrafter"/>
</dbReference>
<dbReference type="GO" id="GO:0016747">
    <property type="term" value="F:acyltransferase activity, transferring groups other than amino-acyl groups"/>
    <property type="evidence" value="ECO:0007669"/>
    <property type="project" value="InterPro"/>
</dbReference>
<feature type="domain" description="N-acetyltransferase" evidence="3">
    <location>
        <begin position="7"/>
        <end position="124"/>
    </location>
</feature>
<keyword evidence="1" id="KW-0808">Transferase</keyword>
<reference evidence="4" key="1">
    <citation type="submission" date="2020-05" db="EMBL/GenBank/DDBJ databases">
        <title>Phylogenomic resolution of chytrid fungi.</title>
        <authorList>
            <person name="Stajich J.E."/>
            <person name="Amses K."/>
            <person name="Simmons R."/>
            <person name="Seto K."/>
            <person name="Myers J."/>
            <person name="Bonds A."/>
            <person name="Quandt C.A."/>
            <person name="Barry K."/>
            <person name="Liu P."/>
            <person name="Grigoriev I."/>
            <person name="Longcore J.E."/>
            <person name="James T.Y."/>
        </authorList>
    </citation>
    <scope>NUCLEOTIDE SEQUENCE</scope>
    <source>
        <strain evidence="4">JEL0318</strain>
    </source>
</reference>
<evidence type="ECO:0000259" key="3">
    <source>
        <dbReference type="PROSITE" id="PS51186"/>
    </source>
</evidence>
<dbReference type="Proteomes" id="UP001212841">
    <property type="component" value="Unassembled WGS sequence"/>
</dbReference>
<dbReference type="PROSITE" id="PS51186">
    <property type="entry name" value="GNAT"/>
    <property type="match status" value="1"/>
</dbReference>
<organism evidence="4 5">
    <name type="scientific">Rhizophlyctis rosea</name>
    <dbReference type="NCBI Taxonomy" id="64517"/>
    <lineage>
        <taxon>Eukaryota</taxon>
        <taxon>Fungi</taxon>
        <taxon>Fungi incertae sedis</taxon>
        <taxon>Chytridiomycota</taxon>
        <taxon>Chytridiomycota incertae sedis</taxon>
        <taxon>Chytridiomycetes</taxon>
        <taxon>Rhizophlyctidales</taxon>
        <taxon>Rhizophlyctidaceae</taxon>
        <taxon>Rhizophlyctis</taxon>
    </lineage>
</organism>
<sequence>MSKYSRQALGDLTPNNLGQVKALHNTVLPSIPHDDDFYKSALESGELSKLAYFNDISVGLVTSKKQDGVVSISEILVLEPYQRLGLDKTVTAVHAYVQKGNEGGLEFYKKNGFSIGEDVQVGFV</sequence>